<gene>
    <name evidence="2" type="ORF">GCM10023156_64690</name>
</gene>
<dbReference type="Gene3D" id="3.40.50.1110">
    <property type="entry name" value="SGNH hydrolase"/>
    <property type="match status" value="1"/>
</dbReference>
<comment type="caution">
    <text evidence="2">The sequence shown here is derived from an EMBL/GenBank/DDBJ whole genome shotgun (WGS) entry which is preliminary data.</text>
</comment>
<feature type="domain" description="SGNH hydrolase-type esterase" evidence="1">
    <location>
        <begin position="41"/>
        <end position="194"/>
    </location>
</feature>
<proteinExistence type="predicted"/>
<dbReference type="InterPro" id="IPR013830">
    <property type="entry name" value="SGNH_hydro"/>
</dbReference>
<dbReference type="Proteomes" id="UP001500840">
    <property type="component" value="Unassembled WGS sequence"/>
</dbReference>
<evidence type="ECO:0000259" key="1">
    <source>
        <dbReference type="Pfam" id="PF13472"/>
    </source>
</evidence>
<protein>
    <recommendedName>
        <fullName evidence="1">SGNH hydrolase-type esterase domain-containing protein</fullName>
    </recommendedName>
</protein>
<keyword evidence="3" id="KW-1185">Reference proteome</keyword>
<organism evidence="2 3">
    <name type="scientific">Novipirellula rosea</name>
    <dbReference type="NCBI Taxonomy" id="1031540"/>
    <lineage>
        <taxon>Bacteria</taxon>
        <taxon>Pseudomonadati</taxon>
        <taxon>Planctomycetota</taxon>
        <taxon>Planctomycetia</taxon>
        <taxon>Pirellulales</taxon>
        <taxon>Pirellulaceae</taxon>
        <taxon>Novipirellula</taxon>
    </lineage>
</organism>
<dbReference type="InterPro" id="IPR051532">
    <property type="entry name" value="Ester_Hydrolysis_Enzymes"/>
</dbReference>
<evidence type="ECO:0000313" key="3">
    <source>
        <dbReference type="Proteomes" id="UP001500840"/>
    </source>
</evidence>
<dbReference type="PANTHER" id="PTHR30383">
    <property type="entry name" value="THIOESTERASE 1/PROTEASE 1/LYSOPHOSPHOLIPASE L1"/>
    <property type="match status" value="1"/>
</dbReference>
<accession>A0ABP8NSV8</accession>
<reference evidence="3" key="1">
    <citation type="journal article" date="2019" name="Int. J. Syst. Evol. Microbiol.">
        <title>The Global Catalogue of Microorganisms (GCM) 10K type strain sequencing project: providing services to taxonomists for standard genome sequencing and annotation.</title>
        <authorList>
            <consortium name="The Broad Institute Genomics Platform"/>
            <consortium name="The Broad Institute Genome Sequencing Center for Infectious Disease"/>
            <person name="Wu L."/>
            <person name="Ma J."/>
        </authorList>
    </citation>
    <scope>NUCLEOTIDE SEQUENCE [LARGE SCALE GENOMIC DNA]</scope>
    <source>
        <strain evidence="3">JCM 17759</strain>
    </source>
</reference>
<dbReference type="SUPFAM" id="SSF52266">
    <property type="entry name" value="SGNH hydrolase"/>
    <property type="match status" value="1"/>
</dbReference>
<dbReference type="Pfam" id="PF13472">
    <property type="entry name" value="Lipase_GDSL_2"/>
    <property type="match status" value="1"/>
</dbReference>
<sequence length="284" mass="31797">MNQFRLKPLVARLGTLALVIAIIASPSRVQAEHEGKLQILLLGDSTTEGSVPRRLKPEGPHLETVLEQLLAADADLPACHVINSSQSGETIRRLLDSGRYDRDASKLPGIDYIFIRYGLNDRAKIENFVENFPKHFAELCDRLRHDHPSAELIPMTVIPFSSEEASDQINDLVRQAAAAENLEVFDIYPRYAAELSKGVNSLNYRRYPLAKVPAQYHPLVQPFIHGPSVEVMDNELDPILGDLPGWYSDRHPNLAGYNVIADETAKYLGKRLRQRQAETANVSQ</sequence>
<name>A0ABP8NSV8_9BACT</name>
<dbReference type="InterPro" id="IPR036514">
    <property type="entry name" value="SGNH_hydro_sf"/>
</dbReference>
<dbReference type="RefSeq" id="WP_345327823.1">
    <property type="nucleotide sequence ID" value="NZ_BAABGA010000114.1"/>
</dbReference>
<dbReference type="CDD" id="cd00229">
    <property type="entry name" value="SGNH_hydrolase"/>
    <property type="match status" value="1"/>
</dbReference>
<evidence type="ECO:0000313" key="2">
    <source>
        <dbReference type="EMBL" id="GAA4470826.1"/>
    </source>
</evidence>
<dbReference type="PANTHER" id="PTHR30383:SF5">
    <property type="entry name" value="SGNH HYDROLASE-TYPE ESTERASE DOMAIN-CONTAINING PROTEIN"/>
    <property type="match status" value="1"/>
</dbReference>
<dbReference type="EMBL" id="BAABGA010000114">
    <property type="protein sequence ID" value="GAA4470826.1"/>
    <property type="molecule type" value="Genomic_DNA"/>
</dbReference>